<evidence type="ECO:0000313" key="1">
    <source>
        <dbReference type="EMBL" id="EEI83077.1"/>
    </source>
</evidence>
<gene>
    <name evidence="1" type="ORF">HMPREF0077_0841</name>
</gene>
<proteinExistence type="predicted"/>
<dbReference type="HOGENOM" id="CLU_084437_0_0_9"/>
<dbReference type="AlphaFoldDB" id="C2CH81"/>
<dbReference type="Proteomes" id="UP000003744">
    <property type="component" value="Unassembled WGS sequence"/>
</dbReference>
<organism evidence="1 2">
    <name type="scientific">Anaerococcus tetradius ATCC 35098</name>
    <dbReference type="NCBI Taxonomy" id="525255"/>
    <lineage>
        <taxon>Bacteria</taxon>
        <taxon>Bacillati</taxon>
        <taxon>Bacillota</taxon>
        <taxon>Tissierellia</taxon>
        <taxon>Tissierellales</taxon>
        <taxon>Peptoniphilaceae</taxon>
        <taxon>Anaerococcus</taxon>
    </lineage>
</organism>
<dbReference type="EMBL" id="ACGC01000046">
    <property type="protein sequence ID" value="EEI83077.1"/>
    <property type="molecule type" value="Genomic_DNA"/>
</dbReference>
<dbReference type="RefSeq" id="WP_004836953.1">
    <property type="nucleotide sequence ID" value="NZ_GG666297.1"/>
</dbReference>
<evidence type="ECO:0000313" key="2">
    <source>
        <dbReference type="Proteomes" id="UP000003744"/>
    </source>
</evidence>
<comment type="caution">
    <text evidence="1">The sequence shown here is derived from an EMBL/GenBank/DDBJ whole genome shotgun (WGS) entry which is preliminary data.</text>
</comment>
<accession>C2CH81</accession>
<reference evidence="1 2" key="1">
    <citation type="submission" date="2009-01" db="EMBL/GenBank/DDBJ databases">
        <authorList>
            <person name="Qin X."/>
            <person name="Bachman B."/>
            <person name="Battles P."/>
            <person name="Bell A."/>
            <person name="Bess C."/>
            <person name="Bickham C."/>
            <person name="Chaboub L."/>
            <person name="Chen D."/>
            <person name="Coyle M."/>
            <person name="Deiros D.R."/>
            <person name="Dinh H."/>
            <person name="Forbes L."/>
            <person name="Fowler G."/>
            <person name="Francisco L."/>
            <person name="Fu Q."/>
            <person name="Gubbala S."/>
            <person name="Hale W."/>
            <person name="Han Y."/>
            <person name="Hemphill L."/>
            <person name="Highlander S.K."/>
            <person name="Hirani K."/>
            <person name="Hogues M."/>
            <person name="Jackson L."/>
            <person name="Jakkamsetti A."/>
            <person name="Javaid M."/>
            <person name="Jiang H."/>
            <person name="Korchina V."/>
            <person name="Kovar C."/>
            <person name="Lara F."/>
            <person name="Lee S."/>
            <person name="Mata R."/>
            <person name="Mathew T."/>
            <person name="Moen C."/>
            <person name="Morales K."/>
            <person name="Munidasa M."/>
            <person name="Nazareth L."/>
            <person name="Ngo R."/>
            <person name="Nguyen L."/>
            <person name="Okwuonu G."/>
            <person name="Ongeri F."/>
            <person name="Patil S."/>
            <person name="Petrosino J."/>
            <person name="Pham C."/>
            <person name="Pham P."/>
            <person name="Pu L.-L."/>
            <person name="Puazo M."/>
            <person name="Raj R."/>
            <person name="Reid J."/>
            <person name="Rouhana J."/>
            <person name="Saada N."/>
            <person name="Shang Y."/>
            <person name="Simmons D."/>
            <person name="Thornton R."/>
            <person name="Warren J."/>
            <person name="Weissenberger G."/>
            <person name="Zhang J."/>
            <person name="Zhang L."/>
            <person name="Zhou C."/>
            <person name="Zhu D."/>
            <person name="Muzny D."/>
            <person name="Worley K."/>
            <person name="Gibbs R."/>
        </authorList>
    </citation>
    <scope>NUCLEOTIDE SEQUENCE [LARGE SCALE GENOMIC DNA]</scope>
    <source>
        <strain evidence="1 2">ATCC 35098</strain>
    </source>
</reference>
<dbReference type="eggNOG" id="ENOG5033BHR">
    <property type="taxonomic scope" value="Bacteria"/>
</dbReference>
<sequence length="274" mass="32306">MQELSRISLYRWTSIFLQDNTELLAQILVDNSVVEDIIHLLNFNIIVLEEVEHLFFTDTKEKLNVNDSGEKLIGLINQNINNLRDNKYFESEEFNKLLEKIAVQKIYYAFNSLINFLNEKSNKIIFDLGIKINSEGLDVDRKQVFLSHAFEDKLYTYALFLYMYDKDINLYVDWLYNEEMKDGILLKRHLKNELNKSSQLLYLRTINSELRIRGSGSIMPWCSWELGSYYSIYDINKKNKFYIELYDRPDYKGVDNLQLDGIKPLKSIAGGTLL</sequence>
<name>C2CH81_9FIRM</name>
<protein>
    <submittedName>
        <fullName evidence="1">Uncharacterized protein</fullName>
    </submittedName>
</protein>